<sequence length="60" mass="6937">MMTEDLIVRECFEAVEAFAECAYLGRGRFDWSKVQKDAHDALDYRFGEAQVELCVERCKG</sequence>
<dbReference type="RefSeq" id="WP_163106917.1">
    <property type="nucleotide sequence ID" value="NZ_JAAAWO010000008.1"/>
</dbReference>
<protein>
    <submittedName>
        <fullName evidence="1">Uncharacterized protein</fullName>
    </submittedName>
</protein>
<evidence type="ECO:0000313" key="1">
    <source>
        <dbReference type="EMBL" id="NDW16255.1"/>
    </source>
</evidence>
<organism evidence="1 2">
    <name type="scientific">Alteromonas genovensis</name>
    <dbReference type="NCBI Taxonomy" id="471225"/>
    <lineage>
        <taxon>Bacteria</taxon>
        <taxon>Pseudomonadati</taxon>
        <taxon>Pseudomonadota</taxon>
        <taxon>Gammaproteobacteria</taxon>
        <taxon>Alteromonadales</taxon>
        <taxon>Alteromonadaceae</taxon>
        <taxon>Alteromonas/Salinimonas group</taxon>
        <taxon>Alteromonas</taxon>
    </lineage>
</organism>
<keyword evidence="2" id="KW-1185">Reference proteome</keyword>
<name>A0A6N9TJH7_9ALTE</name>
<dbReference type="Proteomes" id="UP000471381">
    <property type="component" value="Unassembled WGS sequence"/>
</dbReference>
<evidence type="ECO:0000313" key="2">
    <source>
        <dbReference type="Proteomes" id="UP000471381"/>
    </source>
</evidence>
<comment type="caution">
    <text evidence="1">The sequence shown here is derived from an EMBL/GenBank/DDBJ whole genome shotgun (WGS) entry which is preliminary data.</text>
</comment>
<reference evidence="1 2" key="1">
    <citation type="submission" date="2020-01" db="EMBL/GenBank/DDBJ databases">
        <title>Genomes of bacteria type strains.</title>
        <authorList>
            <person name="Chen J."/>
            <person name="Zhu S."/>
            <person name="Yang J."/>
        </authorList>
    </citation>
    <scope>NUCLEOTIDE SEQUENCE [LARGE SCALE GENOMIC DNA]</scope>
    <source>
        <strain evidence="1 2">LMG 24078</strain>
    </source>
</reference>
<dbReference type="AlphaFoldDB" id="A0A6N9TJH7"/>
<dbReference type="EMBL" id="JAAAWO010000008">
    <property type="protein sequence ID" value="NDW16255.1"/>
    <property type="molecule type" value="Genomic_DNA"/>
</dbReference>
<accession>A0A6N9TJH7</accession>
<gene>
    <name evidence="1" type="ORF">GTQ48_12065</name>
</gene>
<proteinExistence type="predicted"/>